<name>A0AAV4XFK7_CAEEX</name>
<proteinExistence type="predicted"/>
<gene>
    <name evidence="1" type="ORF">CEXT_534421</name>
</gene>
<dbReference type="EMBL" id="BPLR01017582">
    <property type="protein sequence ID" value="GIY92775.1"/>
    <property type="molecule type" value="Genomic_DNA"/>
</dbReference>
<protein>
    <submittedName>
        <fullName evidence="1">Uncharacterized protein</fullName>
    </submittedName>
</protein>
<sequence>MISNSLQQKYDYAKPSAALHAKQRTGMVKERRGSPGLNFPPTCIQNNLAEQQEDEEHEVISAPSLPLPPYESHYQSVCSQKAVFLVAQIYGCLVVAYVKQEEKGVRIWLLSQQLSGFF</sequence>
<reference evidence="1 2" key="1">
    <citation type="submission" date="2021-06" db="EMBL/GenBank/DDBJ databases">
        <title>Caerostris extrusa draft genome.</title>
        <authorList>
            <person name="Kono N."/>
            <person name="Arakawa K."/>
        </authorList>
    </citation>
    <scope>NUCLEOTIDE SEQUENCE [LARGE SCALE GENOMIC DNA]</scope>
</reference>
<accession>A0AAV4XFK7</accession>
<dbReference type="Proteomes" id="UP001054945">
    <property type="component" value="Unassembled WGS sequence"/>
</dbReference>
<keyword evidence="2" id="KW-1185">Reference proteome</keyword>
<dbReference type="AlphaFoldDB" id="A0AAV4XFK7"/>
<comment type="caution">
    <text evidence="1">The sequence shown here is derived from an EMBL/GenBank/DDBJ whole genome shotgun (WGS) entry which is preliminary data.</text>
</comment>
<evidence type="ECO:0000313" key="2">
    <source>
        <dbReference type="Proteomes" id="UP001054945"/>
    </source>
</evidence>
<organism evidence="1 2">
    <name type="scientific">Caerostris extrusa</name>
    <name type="common">Bark spider</name>
    <name type="synonym">Caerostris bankana</name>
    <dbReference type="NCBI Taxonomy" id="172846"/>
    <lineage>
        <taxon>Eukaryota</taxon>
        <taxon>Metazoa</taxon>
        <taxon>Ecdysozoa</taxon>
        <taxon>Arthropoda</taxon>
        <taxon>Chelicerata</taxon>
        <taxon>Arachnida</taxon>
        <taxon>Araneae</taxon>
        <taxon>Araneomorphae</taxon>
        <taxon>Entelegynae</taxon>
        <taxon>Araneoidea</taxon>
        <taxon>Araneidae</taxon>
        <taxon>Caerostris</taxon>
    </lineage>
</organism>
<evidence type="ECO:0000313" key="1">
    <source>
        <dbReference type="EMBL" id="GIY92775.1"/>
    </source>
</evidence>